<dbReference type="GO" id="GO:0005576">
    <property type="term" value="C:extracellular region"/>
    <property type="evidence" value="ECO:0007669"/>
    <property type="project" value="TreeGrafter"/>
</dbReference>
<keyword evidence="3" id="KW-0732">Signal</keyword>
<name>A0A6J6VQ68_9ZZZZ</name>
<dbReference type="Gene3D" id="3.40.190.10">
    <property type="entry name" value="Periplasmic binding protein-like II"/>
    <property type="match status" value="2"/>
</dbReference>
<accession>A0A6J6VQ68</accession>
<dbReference type="SUPFAM" id="SSF53850">
    <property type="entry name" value="Periplasmic binding protein-like II"/>
    <property type="match status" value="1"/>
</dbReference>
<dbReference type="SMART" id="SM00062">
    <property type="entry name" value="PBPb"/>
    <property type="match status" value="1"/>
</dbReference>
<proteinExistence type="inferred from homology"/>
<dbReference type="GO" id="GO:0030288">
    <property type="term" value="C:outer membrane-bounded periplasmic space"/>
    <property type="evidence" value="ECO:0007669"/>
    <property type="project" value="TreeGrafter"/>
</dbReference>
<evidence type="ECO:0000259" key="4">
    <source>
        <dbReference type="SMART" id="SM00062"/>
    </source>
</evidence>
<reference evidence="5" key="1">
    <citation type="submission" date="2020-05" db="EMBL/GenBank/DDBJ databases">
        <authorList>
            <person name="Chiriac C."/>
            <person name="Salcher M."/>
            <person name="Ghai R."/>
            <person name="Kavagutti S V."/>
        </authorList>
    </citation>
    <scope>NUCLEOTIDE SEQUENCE</scope>
</reference>
<keyword evidence="2" id="KW-0813">Transport</keyword>
<dbReference type="InterPro" id="IPR001638">
    <property type="entry name" value="Solute-binding_3/MltF_N"/>
</dbReference>
<dbReference type="PROSITE" id="PS51257">
    <property type="entry name" value="PROKAR_LIPOPROTEIN"/>
    <property type="match status" value="1"/>
</dbReference>
<dbReference type="Pfam" id="PF00497">
    <property type="entry name" value="SBP_bac_3"/>
    <property type="match status" value="1"/>
</dbReference>
<evidence type="ECO:0000256" key="3">
    <source>
        <dbReference type="ARBA" id="ARBA00022729"/>
    </source>
</evidence>
<dbReference type="EMBL" id="CAFBMH010000202">
    <property type="protein sequence ID" value="CAB4938354.1"/>
    <property type="molecule type" value="Genomic_DNA"/>
</dbReference>
<dbReference type="EMBL" id="CAEZYR010000198">
    <property type="protein sequence ID" value="CAB4772928.1"/>
    <property type="molecule type" value="Genomic_DNA"/>
</dbReference>
<comment type="similarity">
    <text evidence="1">Belongs to the bacterial solute-binding protein 3 family.</text>
</comment>
<evidence type="ECO:0000313" key="5">
    <source>
        <dbReference type="EMBL" id="CAB4772928.1"/>
    </source>
</evidence>
<dbReference type="PANTHER" id="PTHR30085">
    <property type="entry name" value="AMINO ACID ABC TRANSPORTER PERMEASE"/>
    <property type="match status" value="1"/>
</dbReference>
<sequence>MKTRWFRRFLLPVLAIAMVAASCGDDGGSTSTTPATTVAGPPQFAVGTTMATIQARGKMILGTKFDQPLFGLKNPTNNQVEGFDVEIGKIIARAIFGADGASKIDYQETTSKVREDAVKDGKVDIVVATYTINDARKQIIDFAGPYYVAGQDILVKKTNTTITGVESLAGKKVCTVQGSTSLTNIQAKAPQADVSITFDKYSLCVEALKDGRVDAVTTDNIILLGFINDDPTNLKLVNKPFTTEPYGIGVKKGDTAFRAFVNDTLEKAYADGSWKKAWDATAGKTGQAAPTPPPVNRYA</sequence>
<evidence type="ECO:0000256" key="2">
    <source>
        <dbReference type="ARBA" id="ARBA00022448"/>
    </source>
</evidence>
<dbReference type="GO" id="GO:0006865">
    <property type="term" value="P:amino acid transport"/>
    <property type="evidence" value="ECO:0007669"/>
    <property type="project" value="TreeGrafter"/>
</dbReference>
<evidence type="ECO:0000313" key="6">
    <source>
        <dbReference type="EMBL" id="CAB4938354.1"/>
    </source>
</evidence>
<organism evidence="5">
    <name type="scientific">freshwater metagenome</name>
    <dbReference type="NCBI Taxonomy" id="449393"/>
    <lineage>
        <taxon>unclassified sequences</taxon>
        <taxon>metagenomes</taxon>
        <taxon>ecological metagenomes</taxon>
    </lineage>
</organism>
<gene>
    <name evidence="5" type="ORF">UFOPK2754_03197</name>
    <name evidence="6" type="ORF">UFOPK3543_03093</name>
</gene>
<feature type="domain" description="Solute-binding protein family 3/N-terminal" evidence="4">
    <location>
        <begin position="58"/>
        <end position="285"/>
    </location>
</feature>
<protein>
    <submittedName>
        <fullName evidence="5">Unannotated protein</fullName>
    </submittedName>
</protein>
<dbReference type="CDD" id="cd13690">
    <property type="entry name" value="PBP2_GluB"/>
    <property type="match status" value="1"/>
</dbReference>
<dbReference type="AlphaFoldDB" id="A0A6J6VQ68"/>
<evidence type="ECO:0000256" key="1">
    <source>
        <dbReference type="ARBA" id="ARBA00010333"/>
    </source>
</evidence>
<dbReference type="PANTHER" id="PTHR30085:SF6">
    <property type="entry name" value="ABC TRANSPORTER GLUTAMINE-BINDING PROTEIN GLNH"/>
    <property type="match status" value="1"/>
</dbReference>
<dbReference type="InterPro" id="IPR051455">
    <property type="entry name" value="Bact_solute-bind_prot3"/>
</dbReference>